<dbReference type="PANTHER" id="PTHR33121:SF70">
    <property type="entry name" value="SIGNALING PROTEIN YKOW"/>
    <property type="match status" value="1"/>
</dbReference>
<evidence type="ECO:0000313" key="1">
    <source>
        <dbReference type="EMBL" id="BAX93820.1"/>
    </source>
</evidence>
<dbReference type="EMBL" id="AP018164">
    <property type="protein sequence ID" value="BAX93820.1"/>
    <property type="molecule type" value="Genomic_DNA"/>
</dbReference>
<dbReference type="InterPro" id="IPR035919">
    <property type="entry name" value="EAL_sf"/>
</dbReference>
<protein>
    <submittedName>
        <fullName evidence="1">Diguanylate phosphodiesterase</fullName>
    </submittedName>
</protein>
<dbReference type="InterPro" id="IPR050706">
    <property type="entry name" value="Cyclic-di-GMP_PDE-like"/>
</dbReference>
<dbReference type="SMART" id="SM00052">
    <property type="entry name" value="EAL"/>
    <property type="match status" value="1"/>
</dbReference>
<dbReference type="KEGG" id="mshg:MSG_03694"/>
<proteinExistence type="predicted"/>
<dbReference type="AlphaFoldDB" id="A0A1Z4ELM6"/>
<dbReference type="RefSeq" id="WP_232011074.1">
    <property type="nucleotide sequence ID" value="NZ_AP018164.1"/>
</dbReference>
<dbReference type="PANTHER" id="PTHR33121">
    <property type="entry name" value="CYCLIC DI-GMP PHOSPHODIESTERASE PDEF"/>
    <property type="match status" value="1"/>
</dbReference>
<dbReference type="Gene3D" id="3.20.20.450">
    <property type="entry name" value="EAL domain"/>
    <property type="match status" value="1"/>
</dbReference>
<evidence type="ECO:0000313" key="2">
    <source>
        <dbReference type="Proteomes" id="UP000217736"/>
    </source>
</evidence>
<gene>
    <name evidence="1" type="ORF">MSG_03694</name>
</gene>
<organism evidence="1 2">
    <name type="scientific">Mycobacterium shigaense</name>
    <dbReference type="NCBI Taxonomy" id="722731"/>
    <lineage>
        <taxon>Bacteria</taxon>
        <taxon>Bacillati</taxon>
        <taxon>Actinomycetota</taxon>
        <taxon>Actinomycetes</taxon>
        <taxon>Mycobacteriales</taxon>
        <taxon>Mycobacteriaceae</taxon>
        <taxon>Mycobacterium</taxon>
        <taxon>Mycobacterium simiae complex</taxon>
    </lineage>
</organism>
<dbReference type="GO" id="GO:0071111">
    <property type="term" value="F:cyclic-guanylate-specific phosphodiesterase activity"/>
    <property type="evidence" value="ECO:0007669"/>
    <property type="project" value="InterPro"/>
</dbReference>
<keyword evidence="2" id="KW-1185">Reference proteome</keyword>
<dbReference type="CDD" id="cd01948">
    <property type="entry name" value="EAL"/>
    <property type="match status" value="1"/>
</dbReference>
<dbReference type="PROSITE" id="PS50883">
    <property type="entry name" value="EAL"/>
    <property type="match status" value="1"/>
</dbReference>
<dbReference type="Pfam" id="PF00563">
    <property type="entry name" value="EAL"/>
    <property type="match status" value="1"/>
</dbReference>
<reference evidence="2" key="1">
    <citation type="submission" date="2017-06" db="EMBL/GenBank/DDBJ databases">
        <title>Complete Genome Sequence of Mycobacterium shigaense.</title>
        <authorList>
            <person name="Fukano H."/>
            <person name="Yoshida M."/>
            <person name="Kazumi Y."/>
            <person name="Ogura Y."/>
            <person name="Mitarai S."/>
            <person name="Hayashi T."/>
            <person name="Hoshino Y."/>
        </authorList>
    </citation>
    <scope>NUCLEOTIDE SEQUENCE [LARGE SCALE GENOMIC DNA]</scope>
    <source>
        <strain evidence="2">UN-152</strain>
    </source>
</reference>
<dbReference type="InterPro" id="IPR001633">
    <property type="entry name" value="EAL_dom"/>
</dbReference>
<dbReference type="SUPFAM" id="SSF141868">
    <property type="entry name" value="EAL domain-like"/>
    <property type="match status" value="1"/>
</dbReference>
<sequence>MIIPTALMTNILDNAIAGKGLVTAFQRVVALPSRTVVGYEALARWPALNNPAPTEVFAYAEETGKLDLLDRVCIRAAVKGALQATFAPGMLLLVNTEPATSRIDPSRDSNIMRAADCFNLTFEITERGLLSNPRALLRKVAALRSSGLAIALDDVGSDPDSLALLDVVSPDMVKLDMCSIQHQPDRVQARIIAAVMAHQERSGAVICAEGIETDDQLEQALAYGAAFGQGNLFGVPGELTGVPKGFRWPGRESYPPSGATGTTFELASGVLPTRPVRHKTLSELSKHVERIAMTAENPPIVLTTLHEDTDSRMVTKLKYLAIAERCPLLALFSQSWPLGIGPRVREVRLDSSDPMSRESTIVVLGPDTAAALIARERLGVKGISASDADRRFDMAVTFDREFVTMAAQRLLARLI</sequence>
<dbReference type="Proteomes" id="UP000217736">
    <property type="component" value="Chromosome"/>
</dbReference>
<accession>A0A1Z4ELM6</accession>
<name>A0A1Z4ELM6_9MYCO</name>